<keyword evidence="1" id="KW-0472">Membrane</keyword>
<keyword evidence="1" id="KW-0812">Transmembrane</keyword>
<accession>A0A6C0CAT2</accession>
<reference evidence="2" key="1">
    <citation type="journal article" date="2020" name="Nature">
        <title>Giant virus diversity and host interactions through global metagenomics.</title>
        <authorList>
            <person name="Schulz F."/>
            <person name="Roux S."/>
            <person name="Paez-Espino D."/>
            <person name="Jungbluth S."/>
            <person name="Walsh D.A."/>
            <person name="Denef V.J."/>
            <person name="McMahon K.D."/>
            <person name="Konstantinidis K.T."/>
            <person name="Eloe-Fadrosh E.A."/>
            <person name="Kyrpides N.C."/>
            <person name="Woyke T."/>
        </authorList>
    </citation>
    <scope>NUCLEOTIDE SEQUENCE</scope>
    <source>
        <strain evidence="2">GVMAG-M-3300020192-26</strain>
    </source>
</reference>
<evidence type="ECO:0000256" key="1">
    <source>
        <dbReference type="SAM" id="Phobius"/>
    </source>
</evidence>
<keyword evidence="1" id="KW-1133">Transmembrane helix</keyword>
<organism evidence="2">
    <name type="scientific">viral metagenome</name>
    <dbReference type="NCBI Taxonomy" id="1070528"/>
    <lineage>
        <taxon>unclassified sequences</taxon>
        <taxon>metagenomes</taxon>
        <taxon>organismal metagenomes</taxon>
    </lineage>
</organism>
<feature type="transmembrane region" description="Helical" evidence="1">
    <location>
        <begin position="184"/>
        <end position="201"/>
    </location>
</feature>
<feature type="transmembrane region" description="Helical" evidence="1">
    <location>
        <begin position="127"/>
        <end position="146"/>
    </location>
</feature>
<proteinExistence type="predicted"/>
<protein>
    <submittedName>
        <fullName evidence="2">Uncharacterized protein</fullName>
    </submittedName>
</protein>
<sequence>MSLGIPENIATVINPSNMDSRVKETLDAWLKYGTVALIFRLGTYYFLDDENAELFDTNSLKILLFILIGFTVYYMVIKPYIPINLEHPVLQNVASDTLMFGTVLVSSHVLDVAFGDEELFSMEWLNSSAIILVAFAVYQVLVHPFVPTDKLSPRVQPIVDDWLKFGVFLVAARFLQGRSFNQEWILSVICVLLGFAAYHLVTKKLIE</sequence>
<feature type="transmembrane region" description="Helical" evidence="1">
    <location>
        <begin position="29"/>
        <end position="47"/>
    </location>
</feature>
<dbReference type="AlphaFoldDB" id="A0A6C0CAT2"/>
<evidence type="ECO:0000313" key="2">
    <source>
        <dbReference type="EMBL" id="QHT01457.1"/>
    </source>
</evidence>
<name>A0A6C0CAT2_9ZZZZ</name>
<dbReference type="EMBL" id="MN739373">
    <property type="protein sequence ID" value="QHT01457.1"/>
    <property type="molecule type" value="Genomic_DNA"/>
</dbReference>
<feature type="transmembrane region" description="Helical" evidence="1">
    <location>
        <begin position="59"/>
        <end position="77"/>
    </location>
</feature>